<evidence type="ECO:0000256" key="5">
    <source>
        <dbReference type="ARBA" id="ARBA00013189"/>
    </source>
</evidence>
<evidence type="ECO:0000256" key="9">
    <source>
        <dbReference type="RuleBase" id="RU366046"/>
    </source>
</evidence>
<dbReference type="PRINTS" id="PR01713">
    <property type="entry name" value="NUCEPIMERASE"/>
</dbReference>
<accession>A0A379YR93</accession>
<keyword evidence="8 9" id="KW-0413">Isomerase</keyword>
<sequence length="350" mass="38392">MAILVTGGAGYIGSHTVLALLERGAEVVVLDNLSNSSSESLFRVERLTGKKVTFYHGDIQQHHLLDHIFRQHDVHAVIHLAGLKSVRESTEEPLKYYQNNISGSLIVLDRMRHAGVKQFIFSSSATVYGPAEYTPLTENCRVGQTTNPYGTSKLIVEQILAEFASTAPQMAITALRYFNPAGAHESGLIGEDPAGIPNNLLAYLAQVAIGKLAVLPVYGNDYPTSDGTGVRDYIHVMDLAEGHLKALDNLQPGFNVYNLGTGKGYSVLEIIRAFERACGFKIAYQFNPRRAGDIAECWSDPSLAAEKLGWQAKRSLEKMVCDAWSWQSKNPQGYSRCATMPSIRMLADEA</sequence>
<evidence type="ECO:0000256" key="6">
    <source>
        <dbReference type="ARBA" id="ARBA00018569"/>
    </source>
</evidence>
<evidence type="ECO:0000256" key="8">
    <source>
        <dbReference type="ARBA" id="ARBA00023235"/>
    </source>
</evidence>
<comment type="catalytic activity">
    <reaction evidence="1 9">
        <text>UDP-alpha-D-glucose = UDP-alpha-D-galactose</text>
        <dbReference type="Rhea" id="RHEA:22168"/>
        <dbReference type="ChEBI" id="CHEBI:58885"/>
        <dbReference type="ChEBI" id="CHEBI:66914"/>
        <dbReference type="EC" id="5.1.3.2"/>
    </reaction>
</comment>
<evidence type="ECO:0000256" key="3">
    <source>
        <dbReference type="ARBA" id="ARBA00004947"/>
    </source>
</evidence>
<dbReference type="InterPro" id="IPR016040">
    <property type="entry name" value="NAD(P)-bd_dom"/>
</dbReference>
<dbReference type="InterPro" id="IPR036291">
    <property type="entry name" value="NAD(P)-bd_dom_sf"/>
</dbReference>
<comment type="subunit">
    <text evidence="9">Homodimer.</text>
</comment>
<evidence type="ECO:0000256" key="2">
    <source>
        <dbReference type="ARBA" id="ARBA00001911"/>
    </source>
</evidence>
<organism evidence="11 12">
    <name type="scientific">Serratia quinivorans</name>
    <dbReference type="NCBI Taxonomy" id="137545"/>
    <lineage>
        <taxon>Bacteria</taxon>
        <taxon>Pseudomonadati</taxon>
        <taxon>Pseudomonadota</taxon>
        <taxon>Gammaproteobacteria</taxon>
        <taxon>Enterobacterales</taxon>
        <taxon>Yersiniaceae</taxon>
        <taxon>Serratia</taxon>
    </lineage>
</organism>
<dbReference type="Gene3D" id="3.40.50.720">
    <property type="entry name" value="NAD(P)-binding Rossmann-like Domain"/>
    <property type="match status" value="1"/>
</dbReference>
<evidence type="ECO:0000256" key="4">
    <source>
        <dbReference type="ARBA" id="ARBA00007637"/>
    </source>
</evidence>
<dbReference type="GO" id="GO:0003978">
    <property type="term" value="F:UDP-glucose 4-epimerase activity"/>
    <property type="evidence" value="ECO:0007669"/>
    <property type="project" value="UniProtKB-UniRule"/>
</dbReference>
<keyword evidence="7 9" id="KW-0520">NAD</keyword>
<dbReference type="GO" id="GO:0005829">
    <property type="term" value="C:cytosol"/>
    <property type="evidence" value="ECO:0007669"/>
    <property type="project" value="TreeGrafter"/>
</dbReference>
<comment type="cofactor">
    <cofactor evidence="2 9">
        <name>NAD(+)</name>
        <dbReference type="ChEBI" id="CHEBI:57540"/>
    </cofactor>
</comment>
<evidence type="ECO:0000259" key="10">
    <source>
        <dbReference type="Pfam" id="PF16363"/>
    </source>
</evidence>
<dbReference type="PANTHER" id="PTHR43725">
    <property type="entry name" value="UDP-GLUCOSE 4-EPIMERASE"/>
    <property type="match status" value="1"/>
</dbReference>
<evidence type="ECO:0000313" key="12">
    <source>
        <dbReference type="Proteomes" id="UP000255529"/>
    </source>
</evidence>
<evidence type="ECO:0000313" key="11">
    <source>
        <dbReference type="EMBL" id="SUI49078.1"/>
    </source>
</evidence>
<dbReference type="NCBIfam" id="NF007956">
    <property type="entry name" value="PRK10675.1"/>
    <property type="match status" value="1"/>
</dbReference>
<dbReference type="InterPro" id="IPR005886">
    <property type="entry name" value="UDP_G4E"/>
</dbReference>
<dbReference type="AlphaFoldDB" id="A0A379YR93"/>
<dbReference type="UniPathway" id="UPA00214"/>
<evidence type="ECO:0000256" key="1">
    <source>
        <dbReference type="ARBA" id="ARBA00000083"/>
    </source>
</evidence>
<dbReference type="CDD" id="cd05247">
    <property type="entry name" value="UDP_G4E_1_SDR_e"/>
    <property type="match status" value="1"/>
</dbReference>
<dbReference type="NCBIfam" id="TIGR01179">
    <property type="entry name" value="galE"/>
    <property type="match status" value="1"/>
</dbReference>
<dbReference type="SUPFAM" id="SSF51735">
    <property type="entry name" value="NAD(P)-binding Rossmann-fold domains"/>
    <property type="match status" value="1"/>
</dbReference>
<dbReference type="RefSeq" id="WP_115183056.1">
    <property type="nucleotide sequence ID" value="NZ_CAMKUF010000002.1"/>
</dbReference>
<feature type="domain" description="NAD(P)-binding" evidence="10">
    <location>
        <begin position="4"/>
        <end position="320"/>
    </location>
</feature>
<gene>
    <name evidence="11" type="primary">galE_2</name>
    <name evidence="11" type="ORF">NCTC11544_01006</name>
</gene>
<proteinExistence type="inferred from homology"/>
<dbReference type="Proteomes" id="UP000255529">
    <property type="component" value="Unassembled WGS sequence"/>
</dbReference>
<reference evidence="11 12" key="1">
    <citation type="submission" date="2018-06" db="EMBL/GenBank/DDBJ databases">
        <authorList>
            <consortium name="Pathogen Informatics"/>
            <person name="Doyle S."/>
        </authorList>
    </citation>
    <scope>NUCLEOTIDE SEQUENCE [LARGE SCALE GENOMIC DNA]</scope>
    <source>
        <strain evidence="11 12">NCTC11544</strain>
    </source>
</reference>
<evidence type="ECO:0000256" key="7">
    <source>
        <dbReference type="ARBA" id="ARBA00023027"/>
    </source>
</evidence>
<comment type="similarity">
    <text evidence="4 9">Belongs to the NAD(P)-dependent epimerase/dehydratase family.</text>
</comment>
<dbReference type="Gene3D" id="3.90.25.10">
    <property type="entry name" value="UDP-galactose 4-epimerase, domain 1"/>
    <property type="match status" value="1"/>
</dbReference>
<dbReference type="Pfam" id="PF16363">
    <property type="entry name" value="GDP_Man_Dehyd"/>
    <property type="match status" value="1"/>
</dbReference>
<name>A0A379YR93_9GAMM</name>
<comment type="pathway">
    <text evidence="3 9">Carbohydrate metabolism; galactose metabolism.</text>
</comment>
<dbReference type="EMBL" id="UGYN01000002">
    <property type="protein sequence ID" value="SUI49078.1"/>
    <property type="molecule type" value="Genomic_DNA"/>
</dbReference>
<keyword evidence="9" id="KW-0119">Carbohydrate metabolism</keyword>
<dbReference type="PANTHER" id="PTHR43725:SF47">
    <property type="entry name" value="UDP-GLUCOSE 4-EPIMERASE"/>
    <property type="match status" value="1"/>
</dbReference>
<protein>
    <recommendedName>
        <fullName evidence="6 9">UDP-glucose 4-epimerase</fullName>
        <ecNumber evidence="5 9">5.1.3.2</ecNumber>
    </recommendedName>
</protein>
<dbReference type="GO" id="GO:0006012">
    <property type="term" value="P:galactose metabolic process"/>
    <property type="evidence" value="ECO:0007669"/>
    <property type="project" value="UniProtKB-UniPathway"/>
</dbReference>
<dbReference type="EC" id="5.1.3.2" evidence="5 9"/>